<organism evidence="2 3">
    <name type="scientific">Moritella marina ATCC 15381</name>
    <dbReference type="NCBI Taxonomy" id="1202962"/>
    <lineage>
        <taxon>Bacteria</taxon>
        <taxon>Pseudomonadati</taxon>
        <taxon>Pseudomonadota</taxon>
        <taxon>Gammaproteobacteria</taxon>
        <taxon>Alteromonadales</taxon>
        <taxon>Moritellaceae</taxon>
        <taxon>Moritella</taxon>
    </lineage>
</organism>
<accession>A0A5J6WNV6</accession>
<evidence type="ECO:0000313" key="3">
    <source>
        <dbReference type="Proteomes" id="UP000327424"/>
    </source>
</evidence>
<dbReference type="RefSeq" id="WP_019439412.1">
    <property type="nucleotide sequence ID" value="NZ_ALOE01000002.1"/>
</dbReference>
<feature type="transmembrane region" description="Helical" evidence="1">
    <location>
        <begin position="66"/>
        <end position="89"/>
    </location>
</feature>
<keyword evidence="1" id="KW-0812">Transmembrane</keyword>
<keyword evidence="1" id="KW-0472">Membrane</keyword>
<gene>
    <name evidence="2" type="ORF">FR932_12380</name>
</gene>
<sequence>MNSKVIKFGLILAALVNIAGVLTFSQLFSNTAINEADPIVMSNFGLVMIMVWGLAYFAAAMTKGSIRLLVSAFAVEKLVYVCAWVYWLATNNLFTLYEIDLLAGIFYTIYGLNDLVFMVFFIKVAMHKTGNAETKINVDTKTKIEAKADSKIPSATS</sequence>
<evidence type="ECO:0000313" key="2">
    <source>
        <dbReference type="EMBL" id="QFI38585.1"/>
    </source>
</evidence>
<reference evidence="2 3" key="1">
    <citation type="submission" date="2019-09" db="EMBL/GenBank/DDBJ databases">
        <title>Hybrid Assembly of the complete Genome of the Deep-Sea Bacterium Moritella marina from long Nanopore and Illumina reads.</title>
        <authorList>
            <person name="Magin S."/>
            <person name="Georgoulis A."/>
            <person name="Papadimitriou K."/>
            <person name="Iliakis G."/>
            <person name="Vorgias C.E."/>
        </authorList>
    </citation>
    <scope>NUCLEOTIDE SEQUENCE [LARGE SCALE GENOMIC DNA]</scope>
    <source>
        <strain evidence="2 3">MP-1</strain>
    </source>
</reference>
<feature type="transmembrane region" description="Helical" evidence="1">
    <location>
        <begin position="39"/>
        <end position="59"/>
    </location>
</feature>
<dbReference type="EMBL" id="CP044399">
    <property type="protein sequence ID" value="QFI38585.1"/>
    <property type="molecule type" value="Genomic_DNA"/>
</dbReference>
<proteinExistence type="predicted"/>
<protein>
    <submittedName>
        <fullName evidence="2">Uncharacterized protein</fullName>
    </submittedName>
</protein>
<feature type="transmembrane region" description="Helical" evidence="1">
    <location>
        <begin position="101"/>
        <end position="122"/>
    </location>
</feature>
<keyword evidence="1" id="KW-1133">Transmembrane helix</keyword>
<name>A0A5J6WNV6_MORMI</name>
<evidence type="ECO:0000256" key="1">
    <source>
        <dbReference type="SAM" id="Phobius"/>
    </source>
</evidence>
<dbReference type="Proteomes" id="UP000327424">
    <property type="component" value="Chromosome"/>
</dbReference>
<dbReference type="KEGG" id="mmaa:FR932_12380"/>
<dbReference type="AlphaFoldDB" id="A0A5J6WNV6"/>
<dbReference type="OrthoDB" id="7433042at2"/>
<keyword evidence="3" id="KW-1185">Reference proteome</keyword>